<evidence type="ECO:0000313" key="3">
    <source>
        <dbReference type="WBParaSite" id="TCLT_0000543701-mRNA-1"/>
    </source>
</evidence>
<evidence type="ECO:0000313" key="2">
    <source>
        <dbReference type="Proteomes" id="UP000276776"/>
    </source>
</evidence>
<proteinExistence type="predicted"/>
<dbReference type="OMA" id="DADYNIQ"/>
<dbReference type="EMBL" id="UYYF01004339">
    <property type="protein sequence ID" value="VDN02673.1"/>
    <property type="molecule type" value="Genomic_DNA"/>
</dbReference>
<dbReference type="AlphaFoldDB" id="A0A0N5CYC0"/>
<dbReference type="WBParaSite" id="TCLT_0000543701-mRNA-1">
    <property type="protein sequence ID" value="TCLT_0000543701-mRNA-1"/>
    <property type="gene ID" value="TCLT_0000543701"/>
</dbReference>
<keyword evidence="2" id="KW-1185">Reference proteome</keyword>
<evidence type="ECO:0000313" key="1">
    <source>
        <dbReference type="EMBL" id="VDN02673.1"/>
    </source>
</evidence>
<name>A0A0N5CYC0_THECL</name>
<protein>
    <submittedName>
        <fullName evidence="3">Integrase catalytic domain-containing protein</fullName>
    </submittedName>
</protein>
<dbReference type="OrthoDB" id="5811280at2759"/>
<organism evidence="3">
    <name type="scientific">Thelazia callipaeda</name>
    <name type="common">Oriental eyeworm</name>
    <name type="synonym">Parasitic nematode</name>
    <dbReference type="NCBI Taxonomy" id="103827"/>
    <lineage>
        <taxon>Eukaryota</taxon>
        <taxon>Metazoa</taxon>
        <taxon>Ecdysozoa</taxon>
        <taxon>Nematoda</taxon>
        <taxon>Chromadorea</taxon>
        <taxon>Rhabditida</taxon>
        <taxon>Spirurina</taxon>
        <taxon>Spiruromorpha</taxon>
        <taxon>Thelazioidea</taxon>
        <taxon>Thelaziidae</taxon>
        <taxon>Thelazia</taxon>
    </lineage>
</organism>
<sequence>MVYHAVTAKQHLLKVRAEETNDSKKPEARWVADFVIEVKGYNVLLYDPGCRSQGASLKPYTDGQAVSSQKFQNDGIIYHLTCQCRKQNIVWVRTSSNSGVLIGNCRKKIRIFTDEATLCNATLTAVLVSLAGNRSTVILQLKKADVKREYFFLLKVNYEKKYSSDELSRSLLISFPPPHSLPKLVENYVKGIGFMEEIERMDNLMKQNEQFVKQFISILIPLIIKATPVNLLKCDYDDIKILCFSYNHKKKLMQHYLAEFRQTLMNQIGTYYSEIPNNTLY</sequence>
<reference evidence="1 2" key="2">
    <citation type="submission" date="2018-11" db="EMBL/GenBank/DDBJ databases">
        <authorList>
            <consortium name="Pathogen Informatics"/>
        </authorList>
    </citation>
    <scope>NUCLEOTIDE SEQUENCE [LARGE SCALE GENOMIC DNA]</scope>
</reference>
<reference evidence="3" key="1">
    <citation type="submission" date="2017-02" db="UniProtKB">
        <authorList>
            <consortium name="WormBaseParasite"/>
        </authorList>
    </citation>
    <scope>IDENTIFICATION</scope>
</reference>
<accession>A0A0N5CYC0</accession>
<gene>
    <name evidence="1" type="ORF">TCLT_LOCUS5426</name>
</gene>
<dbReference type="Proteomes" id="UP000276776">
    <property type="component" value="Unassembled WGS sequence"/>
</dbReference>